<keyword evidence="2" id="KW-0472">Membrane</keyword>
<feature type="non-terminal residue" evidence="4">
    <location>
        <position position="319"/>
    </location>
</feature>
<dbReference type="InterPro" id="IPR020846">
    <property type="entry name" value="MFS_dom"/>
</dbReference>
<dbReference type="PANTHER" id="PTHR11360">
    <property type="entry name" value="MONOCARBOXYLATE TRANSPORTER"/>
    <property type="match status" value="1"/>
</dbReference>
<dbReference type="Pfam" id="PF07690">
    <property type="entry name" value="MFS_1"/>
    <property type="match status" value="1"/>
</dbReference>
<feature type="transmembrane region" description="Helical" evidence="2">
    <location>
        <begin position="239"/>
        <end position="262"/>
    </location>
</feature>
<organism evidence="4">
    <name type="scientific">marine sediment metagenome</name>
    <dbReference type="NCBI Taxonomy" id="412755"/>
    <lineage>
        <taxon>unclassified sequences</taxon>
        <taxon>metagenomes</taxon>
        <taxon>ecological metagenomes</taxon>
    </lineage>
</organism>
<evidence type="ECO:0000256" key="1">
    <source>
        <dbReference type="SAM" id="MobiDB-lite"/>
    </source>
</evidence>
<feature type="transmembrane region" description="Helical" evidence="2">
    <location>
        <begin position="100"/>
        <end position="128"/>
    </location>
</feature>
<keyword evidence="2" id="KW-1133">Transmembrane helix</keyword>
<dbReference type="SUPFAM" id="SSF103473">
    <property type="entry name" value="MFS general substrate transporter"/>
    <property type="match status" value="1"/>
</dbReference>
<dbReference type="EMBL" id="BARS01000560">
    <property type="protein sequence ID" value="GAF79230.1"/>
    <property type="molecule type" value="Genomic_DNA"/>
</dbReference>
<protein>
    <recommendedName>
        <fullName evidence="3">Major facilitator superfamily (MFS) profile domain-containing protein</fullName>
    </recommendedName>
</protein>
<dbReference type="AlphaFoldDB" id="X0TSW2"/>
<dbReference type="Gene3D" id="1.20.1250.20">
    <property type="entry name" value="MFS general substrate transporter like domains"/>
    <property type="match status" value="2"/>
</dbReference>
<feature type="transmembrane region" description="Helical" evidence="2">
    <location>
        <begin position="274"/>
        <end position="296"/>
    </location>
</feature>
<evidence type="ECO:0000313" key="4">
    <source>
        <dbReference type="EMBL" id="GAF79230.1"/>
    </source>
</evidence>
<gene>
    <name evidence="4" type="ORF">S01H1_01325</name>
</gene>
<dbReference type="InterPro" id="IPR050327">
    <property type="entry name" value="Proton-linked_MCT"/>
</dbReference>
<feature type="compositionally biased region" description="Gly residues" evidence="1">
    <location>
        <begin position="214"/>
        <end position="224"/>
    </location>
</feature>
<evidence type="ECO:0000259" key="3">
    <source>
        <dbReference type="PROSITE" id="PS50850"/>
    </source>
</evidence>
<evidence type="ECO:0000256" key="2">
    <source>
        <dbReference type="SAM" id="Phobius"/>
    </source>
</evidence>
<feature type="transmembrane region" description="Helical" evidence="2">
    <location>
        <begin position="7"/>
        <end position="32"/>
    </location>
</feature>
<accession>X0TSW2</accession>
<feature type="transmembrane region" description="Helical" evidence="2">
    <location>
        <begin position="163"/>
        <end position="183"/>
    </location>
</feature>
<feature type="transmembrane region" description="Helical" evidence="2">
    <location>
        <begin position="44"/>
        <end position="68"/>
    </location>
</feature>
<sequence>MPFFYGWWVVVAAAMIILVASASPLYVFSALIDPLEDEFDWSRAAIGAGPAIAAVMVGLTTPIAGYLVDRVGAPRLLAAGVLLVGGGNLMLSQTQALWQFYIFTAVLAVGMALAGLPVCAVAVAHWFVKRRGRALGIMSAGAGASGLMVVLAAFLIAPLGWRTGLLIVGSLQLAICIPLALTVRHRPEEVGLLPDGEPPAPGEALASSSPGVAERGGGGSGTGQSEGLTTRQALHTRSFWVLALALVLTWVGSLAVIIHLIPYLDESGGFTEEGAALIAMGIPFGSLVGRLGFGWLADYLSKRWLLAVAWTLQGLGILV</sequence>
<reference evidence="4" key="1">
    <citation type="journal article" date="2014" name="Front. Microbiol.">
        <title>High frequency of phylogenetically diverse reductive dehalogenase-homologous genes in deep subseafloor sedimentary metagenomes.</title>
        <authorList>
            <person name="Kawai M."/>
            <person name="Futagami T."/>
            <person name="Toyoda A."/>
            <person name="Takaki Y."/>
            <person name="Nishi S."/>
            <person name="Hori S."/>
            <person name="Arai W."/>
            <person name="Tsubouchi T."/>
            <person name="Morono Y."/>
            <person name="Uchiyama I."/>
            <person name="Ito T."/>
            <person name="Fujiyama A."/>
            <person name="Inagaki F."/>
            <person name="Takami H."/>
        </authorList>
    </citation>
    <scope>NUCLEOTIDE SEQUENCE</scope>
    <source>
        <strain evidence="4">Expedition CK06-06</strain>
    </source>
</reference>
<feature type="transmembrane region" description="Helical" evidence="2">
    <location>
        <begin position="135"/>
        <end position="157"/>
    </location>
</feature>
<dbReference type="PROSITE" id="PS50850">
    <property type="entry name" value="MFS"/>
    <property type="match status" value="1"/>
</dbReference>
<comment type="caution">
    <text evidence="4">The sequence shown here is derived from an EMBL/GenBank/DDBJ whole genome shotgun (WGS) entry which is preliminary data.</text>
</comment>
<feature type="domain" description="Major facilitator superfamily (MFS) profile" evidence="3">
    <location>
        <begin position="9"/>
        <end position="319"/>
    </location>
</feature>
<keyword evidence="2" id="KW-0812">Transmembrane</keyword>
<dbReference type="InterPro" id="IPR011701">
    <property type="entry name" value="MFS"/>
</dbReference>
<feature type="transmembrane region" description="Helical" evidence="2">
    <location>
        <begin position="75"/>
        <end position="94"/>
    </location>
</feature>
<proteinExistence type="predicted"/>
<dbReference type="InterPro" id="IPR036259">
    <property type="entry name" value="MFS_trans_sf"/>
</dbReference>
<name>X0TSW2_9ZZZZ</name>
<feature type="region of interest" description="Disordered" evidence="1">
    <location>
        <begin position="191"/>
        <end position="227"/>
    </location>
</feature>
<dbReference type="GO" id="GO:0022857">
    <property type="term" value="F:transmembrane transporter activity"/>
    <property type="evidence" value="ECO:0007669"/>
    <property type="project" value="InterPro"/>
</dbReference>
<dbReference type="PANTHER" id="PTHR11360:SF284">
    <property type="entry name" value="EG:103B4.3 PROTEIN-RELATED"/>
    <property type="match status" value="1"/>
</dbReference>